<keyword evidence="3" id="KW-1185">Reference proteome</keyword>
<evidence type="ECO:0000259" key="1">
    <source>
        <dbReference type="Pfam" id="PF04069"/>
    </source>
</evidence>
<gene>
    <name evidence="2" type="primary">proX</name>
    <name evidence="2" type="ORF">PMG25_20900</name>
</gene>
<dbReference type="Gene3D" id="3.40.190.100">
    <property type="entry name" value="Glycine betaine-binding periplasmic protein, domain 2"/>
    <property type="match status" value="1"/>
</dbReference>
<dbReference type="RefSeq" id="WP_283768826.1">
    <property type="nucleotide sequence ID" value="NZ_JAQOSO010000108.1"/>
</dbReference>
<name>A0ABT7BBJ3_9CYAN</name>
<dbReference type="Pfam" id="PF04069">
    <property type="entry name" value="OpuAC"/>
    <property type="match status" value="1"/>
</dbReference>
<protein>
    <submittedName>
        <fullName evidence="2">Glycine betaine/L-proline ABC transporter substrate-binding protein ProX</fullName>
    </submittedName>
</protein>
<dbReference type="EMBL" id="JAQOSO010000108">
    <property type="protein sequence ID" value="MDJ1176548.1"/>
    <property type="molecule type" value="Genomic_DNA"/>
</dbReference>
<sequence length="339" mass="38044">MSKSLLISTVFSLTVGLISCQPTQQSTENIPPEQVTVRAAHSGFVEESFQTEVVNLGLEQLGYNIDTVKELDYSVIYVSLANNDLDYTVIYYNPAHNDFLENAGGTEKLEVSGLLIPEGSQGYRIDKKTAEQYGINNIAQLKDPELAKLFDSDGDGKANLSGCNTGWSCESMIDHHIQAYELQDTVEQNRGNFTALLANTIARYQEGKPILYYAYNPHWIFAVLQTDKEVVWLEVPFTSLPGEMSDLTAEETTFNGKNLGFPGSKQNIVVNKTFSENHPIAKRWFEIVQIPLTDMDQVSLRIKEGEDSPEDIRRLAQEWVSENQEQFDRWIAEAKAAGE</sequence>
<dbReference type="CDD" id="cd13638">
    <property type="entry name" value="PBP2_EcProx_like"/>
    <property type="match status" value="1"/>
</dbReference>
<dbReference type="InterPro" id="IPR007210">
    <property type="entry name" value="ABC_Gly_betaine_transp_sub-bd"/>
</dbReference>
<organism evidence="2 3">
    <name type="scientific">Roseofilum capinflatum BLCC-M114</name>
    <dbReference type="NCBI Taxonomy" id="3022440"/>
    <lineage>
        <taxon>Bacteria</taxon>
        <taxon>Bacillati</taxon>
        <taxon>Cyanobacteriota</taxon>
        <taxon>Cyanophyceae</taxon>
        <taxon>Desertifilales</taxon>
        <taxon>Desertifilaceae</taxon>
        <taxon>Roseofilum</taxon>
        <taxon>Roseofilum capinflatum</taxon>
    </lineage>
</organism>
<dbReference type="Proteomes" id="UP001235849">
    <property type="component" value="Unassembled WGS sequence"/>
</dbReference>
<dbReference type="SUPFAM" id="SSF53850">
    <property type="entry name" value="Periplasmic binding protein-like II"/>
    <property type="match status" value="1"/>
</dbReference>
<dbReference type="NCBIfam" id="NF008334">
    <property type="entry name" value="PRK11119.1"/>
    <property type="match status" value="1"/>
</dbReference>
<feature type="domain" description="ABC-type glycine betaine transport system substrate-binding" evidence="1">
    <location>
        <begin position="36"/>
        <end position="321"/>
    </location>
</feature>
<comment type="caution">
    <text evidence="2">The sequence shown here is derived from an EMBL/GenBank/DDBJ whole genome shotgun (WGS) entry which is preliminary data.</text>
</comment>
<accession>A0ABT7BBJ3</accession>
<dbReference type="Gene3D" id="3.40.190.10">
    <property type="entry name" value="Periplasmic binding protein-like II"/>
    <property type="match status" value="1"/>
</dbReference>
<dbReference type="PROSITE" id="PS51257">
    <property type="entry name" value="PROKAR_LIPOPROTEIN"/>
    <property type="match status" value="1"/>
</dbReference>
<proteinExistence type="predicted"/>
<evidence type="ECO:0000313" key="2">
    <source>
        <dbReference type="EMBL" id="MDJ1176548.1"/>
    </source>
</evidence>
<evidence type="ECO:0000313" key="3">
    <source>
        <dbReference type="Proteomes" id="UP001235849"/>
    </source>
</evidence>
<reference evidence="2 3" key="1">
    <citation type="submission" date="2023-01" db="EMBL/GenBank/DDBJ databases">
        <title>Novel diversity within Roseofilum (Cyanobacteria; Desertifilaceae) from marine benthic mats with descriptions of four novel species.</title>
        <authorList>
            <person name="Wang Y."/>
            <person name="Berthold D.E."/>
            <person name="Hu J."/>
            <person name="Lefler F.W."/>
            <person name="Laughinghouse H.D. IV."/>
        </authorList>
    </citation>
    <scope>NUCLEOTIDE SEQUENCE [LARGE SCALE GENOMIC DNA]</scope>
    <source>
        <strain evidence="2 3">BLCC-M114</strain>
    </source>
</reference>